<proteinExistence type="predicted"/>
<sequence length="162" mass="19036">MSMIQLKAQILRENFGSNEQSRLQKGKQSNYSNQIFNYDSDLKKYLKIEENNRREAIRIKKLHHSQILKQYLLQHSGMSIHLRQLIIRDTYVLQRISGYSLREGLQHRLDTNSRNLKYCPMLKAKIERMEGLEIIDEGSVSFATAETTWPNKLVYHGLGINQ</sequence>
<dbReference type="AlphaFoldDB" id="A0A8J8SWY7"/>
<keyword evidence="2" id="KW-1185">Reference proteome</keyword>
<evidence type="ECO:0000313" key="2">
    <source>
        <dbReference type="Proteomes" id="UP000785679"/>
    </source>
</evidence>
<dbReference type="EMBL" id="RRYP01019022">
    <property type="protein sequence ID" value="TNV73386.1"/>
    <property type="molecule type" value="Genomic_DNA"/>
</dbReference>
<accession>A0A8J8SWY7</accession>
<reference evidence="1" key="1">
    <citation type="submission" date="2019-06" db="EMBL/GenBank/DDBJ databases">
        <authorList>
            <person name="Zheng W."/>
        </authorList>
    </citation>
    <scope>NUCLEOTIDE SEQUENCE</scope>
    <source>
        <strain evidence="1">QDHG01</strain>
    </source>
</reference>
<dbReference type="Proteomes" id="UP000785679">
    <property type="component" value="Unassembled WGS sequence"/>
</dbReference>
<evidence type="ECO:0000313" key="1">
    <source>
        <dbReference type="EMBL" id="TNV73386.1"/>
    </source>
</evidence>
<organism evidence="1 2">
    <name type="scientific">Halteria grandinella</name>
    <dbReference type="NCBI Taxonomy" id="5974"/>
    <lineage>
        <taxon>Eukaryota</taxon>
        <taxon>Sar</taxon>
        <taxon>Alveolata</taxon>
        <taxon>Ciliophora</taxon>
        <taxon>Intramacronucleata</taxon>
        <taxon>Spirotrichea</taxon>
        <taxon>Stichotrichia</taxon>
        <taxon>Sporadotrichida</taxon>
        <taxon>Halteriidae</taxon>
        <taxon>Halteria</taxon>
    </lineage>
</organism>
<protein>
    <submittedName>
        <fullName evidence="1">Uncharacterized protein</fullName>
    </submittedName>
</protein>
<comment type="caution">
    <text evidence="1">The sequence shown here is derived from an EMBL/GenBank/DDBJ whole genome shotgun (WGS) entry which is preliminary data.</text>
</comment>
<name>A0A8J8SWY7_HALGN</name>
<gene>
    <name evidence="1" type="ORF">FGO68_gene6396</name>
</gene>